<evidence type="ECO:0000313" key="4">
    <source>
        <dbReference type="Proteomes" id="UP000294513"/>
    </source>
</evidence>
<feature type="compositionally biased region" description="Low complexity" evidence="1">
    <location>
        <begin position="262"/>
        <end position="282"/>
    </location>
</feature>
<evidence type="ECO:0000313" key="3">
    <source>
        <dbReference type="EMBL" id="TDD70851.1"/>
    </source>
</evidence>
<dbReference type="Proteomes" id="UP000294513">
    <property type="component" value="Unassembled WGS sequence"/>
</dbReference>
<feature type="transmembrane region" description="Helical" evidence="2">
    <location>
        <begin position="12"/>
        <end position="30"/>
    </location>
</feature>
<feature type="compositionally biased region" description="Polar residues" evidence="1">
    <location>
        <begin position="286"/>
        <end position="298"/>
    </location>
</feature>
<keyword evidence="4" id="KW-1185">Reference proteome</keyword>
<keyword evidence="2" id="KW-1133">Transmembrane helix</keyword>
<gene>
    <name evidence="3" type="ORF">E1298_36310</name>
</gene>
<keyword evidence="2" id="KW-0812">Transmembrane</keyword>
<feature type="region of interest" description="Disordered" evidence="1">
    <location>
        <begin position="187"/>
        <end position="298"/>
    </location>
</feature>
<dbReference type="AlphaFoldDB" id="A0A4R5AEU6"/>
<organism evidence="3 4">
    <name type="scientific">Actinomadura rubrisoli</name>
    <dbReference type="NCBI Taxonomy" id="2530368"/>
    <lineage>
        <taxon>Bacteria</taxon>
        <taxon>Bacillati</taxon>
        <taxon>Actinomycetota</taxon>
        <taxon>Actinomycetes</taxon>
        <taxon>Streptosporangiales</taxon>
        <taxon>Thermomonosporaceae</taxon>
        <taxon>Actinomadura</taxon>
    </lineage>
</organism>
<dbReference type="OrthoDB" id="3481735at2"/>
<sequence>MQRKLPDLSTTQLIASGVATLTAAVGASFLGVYGTILGAAFMSVASTAGSAVCKHFLDQGKEQLKDLSHLQAEAQQRDAAHGAAADAVSADPTRTVVWSAGDPSATRLDLPLGGDPNATRLDRTPAETVADSLAEAAGTGAVREVVRRSALESTVAWAKANWVRLAVSSAVVFAIVIAGISVYEATTGKPINNHSKGLTVTKVFGGGGGQTHETPSETPSTGRTEPSGSPSDTPSDTPSSDVPSTGPTGGKTGEPSERPSERPTNTPTTSTPSGPGPTKSSGGQNGDEQNVPQGRTTP</sequence>
<feature type="compositionally biased region" description="Low complexity" evidence="1">
    <location>
        <begin position="226"/>
        <end position="246"/>
    </location>
</feature>
<reference evidence="3 4" key="1">
    <citation type="submission" date="2019-03" db="EMBL/GenBank/DDBJ databases">
        <title>Draft genome sequences of novel Actinobacteria.</title>
        <authorList>
            <person name="Sahin N."/>
            <person name="Ay H."/>
            <person name="Saygin H."/>
        </authorList>
    </citation>
    <scope>NUCLEOTIDE SEQUENCE [LARGE SCALE GENOMIC DNA]</scope>
    <source>
        <strain evidence="3 4">H3C3</strain>
    </source>
</reference>
<name>A0A4R5AEU6_9ACTN</name>
<dbReference type="EMBL" id="SMKU01000298">
    <property type="protein sequence ID" value="TDD70851.1"/>
    <property type="molecule type" value="Genomic_DNA"/>
</dbReference>
<evidence type="ECO:0000256" key="2">
    <source>
        <dbReference type="SAM" id="Phobius"/>
    </source>
</evidence>
<feature type="compositionally biased region" description="Polar residues" evidence="1">
    <location>
        <begin position="189"/>
        <end position="198"/>
    </location>
</feature>
<evidence type="ECO:0000256" key="1">
    <source>
        <dbReference type="SAM" id="MobiDB-lite"/>
    </source>
</evidence>
<dbReference type="RefSeq" id="WP_131901499.1">
    <property type="nucleotide sequence ID" value="NZ_SMKU01000298.1"/>
</dbReference>
<keyword evidence="2" id="KW-0472">Membrane</keyword>
<proteinExistence type="predicted"/>
<protein>
    <submittedName>
        <fullName evidence="3">Uncharacterized protein</fullName>
    </submittedName>
</protein>
<accession>A0A4R5AEU6</accession>
<comment type="caution">
    <text evidence="3">The sequence shown here is derived from an EMBL/GenBank/DDBJ whole genome shotgun (WGS) entry which is preliminary data.</text>
</comment>
<feature type="compositionally biased region" description="Polar residues" evidence="1">
    <location>
        <begin position="211"/>
        <end position="224"/>
    </location>
</feature>